<evidence type="ECO:0000313" key="2">
    <source>
        <dbReference type="Proteomes" id="UP000009005"/>
    </source>
</evidence>
<organism evidence="1 2">
    <name type="scientific">Mycoplasma wenyonii (strain Massachusetts)</name>
    <name type="common">Eperythrozoon wenyonii</name>
    <dbReference type="NCBI Taxonomy" id="1197325"/>
    <lineage>
        <taxon>Bacteria</taxon>
        <taxon>Bacillati</taxon>
        <taxon>Mycoplasmatota</taxon>
        <taxon>Mollicutes</taxon>
        <taxon>Mycoplasmataceae</taxon>
        <taxon>Mycoplasma</taxon>
    </lineage>
</organism>
<sequence>MRGGDTRDIWRVSTNPTFPLFTCRASGSEISIYLKLKNGVSHLRDSQQIEFWGDENTREGAAGLINLSDISTSNQKTYKLTVFDPSGNSRLEVGTDSSSSLYETLTCKPLVFKVTEGQAQAISSSSSKGVSKELKNIPLTLENCDTNDSRKPCSIKIGGDVGLSWRDDFIPKVFL</sequence>
<dbReference type="RefSeq" id="WP_014849834.1">
    <property type="nucleotide sequence ID" value="NC_018149.1"/>
</dbReference>
<dbReference type="AlphaFoldDB" id="I6YLF0"/>
<gene>
    <name evidence="1" type="ordered locus">WEN_01655</name>
</gene>
<dbReference type="Proteomes" id="UP000009005">
    <property type="component" value="Chromosome"/>
</dbReference>
<name>I6YLF0_MYCWM</name>
<dbReference type="HOGENOM" id="CLU_1530906_0_0_14"/>
<protein>
    <submittedName>
        <fullName evidence="1">Uncharacterized protein</fullName>
    </submittedName>
</protein>
<dbReference type="EMBL" id="CP003703">
    <property type="protein sequence ID" value="AFN65124.1"/>
    <property type="molecule type" value="Genomic_DNA"/>
</dbReference>
<keyword evidence="2" id="KW-1185">Reference proteome</keyword>
<dbReference type="OrthoDB" id="402348at2"/>
<evidence type="ECO:0000313" key="1">
    <source>
        <dbReference type="EMBL" id="AFN65124.1"/>
    </source>
</evidence>
<accession>I6YLF0</accession>
<proteinExistence type="predicted"/>
<reference evidence="1 2" key="1">
    <citation type="journal article" date="2012" name="J. Bacteriol.">
        <title>Complete genome sequence of Mycoplasma wenyonii strain Massachusetts.</title>
        <authorList>
            <person name="Dos Santos A.P."/>
            <person name="Guimaraes A.M."/>
            <person name="do Nascimento N.C."/>
            <person name="Sanmiguel P.J."/>
            <person name="Messick J.B."/>
        </authorList>
    </citation>
    <scope>NUCLEOTIDE SEQUENCE [LARGE SCALE GENOMIC DNA]</scope>
    <source>
        <strain evidence="1 2">Massachusetts</strain>
    </source>
</reference>
<dbReference type="KEGG" id="mwe:WEN_01655"/>